<dbReference type="Pfam" id="PF09860">
    <property type="entry name" value="DUF2087"/>
    <property type="match status" value="1"/>
</dbReference>
<keyword evidence="3" id="KW-1185">Reference proteome</keyword>
<accession>A0ABN2ZTS6</accession>
<protein>
    <recommendedName>
        <fullName evidence="1">DUF2087 domain-containing protein</fullName>
    </recommendedName>
</protein>
<evidence type="ECO:0000313" key="2">
    <source>
        <dbReference type="EMBL" id="GAA2147455.1"/>
    </source>
</evidence>
<organism evidence="2 3">
    <name type="scientific">Nocardioides koreensis</name>
    <dbReference type="NCBI Taxonomy" id="433651"/>
    <lineage>
        <taxon>Bacteria</taxon>
        <taxon>Bacillati</taxon>
        <taxon>Actinomycetota</taxon>
        <taxon>Actinomycetes</taxon>
        <taxon>Propionibacteriales</taxon>
        <taxon>Nocardioidaceae</taxon>
        <taxon>Nocardioides</taxon>
    </lineage>
</organism>
<reference evidence="2 3" key="1">
    <citation type="journal article" date="2019" name="Int. J. Syst. Evol. Microbiol.">
        <title>The Global Catalogue of Microorganisms (GCM) 10K type strain sequencing project: providing services to taxonomists for standard genome sequencing and annotation.</title>
        <authorList>
            <consortium name="The Broad Institute Genomics Platform"/>
            <consortium name="The Broad Institute Genome Sequencing Center for Infectious Disease"/>
            <person name="Wu L."/>
            <person name="Ma J."/>
        </authorList>
    </citation>
    <scope>NUCLEOTIDE SEQUENCE [LARGE SCALE GENOMIC DNA]</scope>
    <source>
        <strain evidence="2 3">JCM 16022</strain>
    </source>
</reference>
<sequence>MLGNFLTDDGRLHTIPSKRSKLLVVLDHLAQGFEPGRRYPESEVNDVLGRVHPDHAALRRYLVENQFMAREDGVYWRSGGTVDV</sequence>
<comment type="caution">
    <text evidence="2">The sequence shown here is derived from an EMBL/GenBank/DDBJ whole genome shotgun (WGS) entry which is preliminary data.</text>
</comment>
<dbReference type="EMBL" id="BAAAQR010000007">
    <property type="protein sequence ID" value="GAA2147455.1"/>
    <property type="molecule type" value="Genomic_DNA"/>
</dbReference>
<dbReference type="Proteomes" id="UP001501771">
    <property type="component" value="Unassembled WGS sequence"/>
</dbReference>
<evidence type="ECO:0000259" key="1">
    <source>
        <dbReference type="Pfam" id="PF09860"/>
    </source>
</evidence>
<gene>
    <name evidence="2" type="ORF">GCM10009844_24600</name>
</gene>
<evidence type="ECO:0000313" key="3">
    <source>
        <dbReference type="Proteomes" id="UP001501771"/>
    </source>
</evidence>
<name>A0ABN2ZTS6_9ACTN</name>
<dbReference type="InterPro" id="IPR018656">
    <property type="entry name" value="DUF2087"/>
</dbReference>
<proteinExistence type="predicted"/>
<feature type="domain" description="DUF2087" evidence="1">
    <location>
        <begin position="11"/>
        <end position="77"/>
    </location>
</feature>